<keyword evidence="9" id="KW-1185">Reference proteome</keyword>
<accession>A0A944D7G3</accession>
<feature type="chain" id="PRO_5036944856" evidence="7">
    <location>
        <begin position="21"/>
        <end position="307"/>
    </location>
</feature>
<evidence type="ECO:0000256" key="1">
    <source>
        <dbReference type="ARBA" id="ARBA00004196"/>
    </source>
</evidence>
<dbReference type="RefSeq" id="WP_214359700.1">
    <property type="nucleotide sequence ID" value="NZ_JAEKFT010000002.1"/>
</dbReference>
<dbReference type="Gene3D" id="3.40.50.1980">
    <property type="entry name" value="Nitrogenase molybdenum iron protein domain"/>
    <property type="match status" value="2"/>
</dbReference>
<dbReference type="InterPro" id="IPR006128">
    <property type="entry name" value="Lipoprotein_PsaA-like"/>
</dbReference>
<evidence type="ECO:0000256" key="3">
    <source>
        <dbReference type="ARBA" id="ARBA00022448"/>
    </source>
</evidence>
<protein>
    <submittedName>
        <fullName evidence="8">Zinc ABC transporter substrate-binding protein</fullName>
    </submittedName>
</protein>
<dbReference type="GO" id="GO:0046872">
    <property type="term" value="F:metal ion binding"/>
    <property type="evidence" value="ECO:0007669"/>
    <property type="project" value="UniProtKB-KW"/>
</dbReference>
<comment type="similarity">
    <text evidence="2 6">Belongs to the bacterial solute-binding protein 9 family.</text>
</comment>
<proteinExistence type="inferred from homology"/>
<dbReference type="PANTHER" id="PTHR42953:SF1">
    <property type="entry name" value="METAL-BINDING PROTEIN HI_0362-RELATED"/>
    <property type="match status" value="1"/>
</dbReference>
<sequence>MIRHFLLAGLCCLMTTAAQAAEPAVKVLTTFSVLADFTRQIGGERVLVTSLVGPDEDAHGFDPRASDIRRIREATLVIANGLGFDPWIDRMLASARYTGRRLVASDGIVPLAADAAHEADEAHDDDHHHDDHAVDPHAWLDVANARHYVRAIADALTAADPAGSAVYAERSRAYLAELETLDADLKQAFTHLPPNRRTVVTPHDAFGYFAHAYDLTFVAPAGLSNEASPSAASLAALIAQLRTLKVPVVFLESFADERLIKRIQQATGATRGGVLYADALAKRGPASTYVGMMRHNADTLMAGLGAP</sequence>
<dbReference type="PRINTS" id="PR00690">
    <property type="entry name" value="ADHESNFAMILY"/>
</dbReference>
<keyword evidence="3 6" id="KW-0813">Transport</keyword>
<evidence type="ECO:0000256" key="2">
    <source>
        <dbReference type="ARBA" id="ARBA00011028"/>
    </source>
</evidence>
<dbReference type="PANTHER" id="PTHR42953">
    <property type="entry name" value="HIGH-AFFINITY ZINC UPTAKE SYSTEM PROTEIN ZNUA-RELATED"/>
    <property type="match status" value="1"/>
</dbReference>
<reference evidence="9" key="1">
    <citation type="journal article" date="2022" name="ISME J.">
        <title>Genetic and phylogenetic analysis of dissimilatory iodate-reducing bacteria identifies potential niches across the world's oceans.</title>
        <authorList>
            <person name="Reyes-Umana V."/>
            <person name="Henning Z."/>
            <person name="Lee K."/>
            <person name="Barnum T.P."/>
            <person name="Coates J.D."/>
        </authorList>
    </citation>
    <scope>NUCLEOTIDE SEQUENCE [LARGE SCALE GENOMIC DNA]</scope>
    <source>
        <strain evidence="9">IR12</strain>
    </source>
</reference>
<keyword evidence="5 7" id="KW-0732">Signal</keyword>
<evidence type="ECO:0000256" key="4">
    <source>
        <dbReference type="ARBA" id="ARBA00022723"/>
    </source>
</evidence>
<dbReference type="PRINTS" id="PR00691">
    <property type="entry name" value="ADHESINB"/>
</dbReference>
<dbReference type="EMBL" id="JAEKFT010000002">
    <property type="protein sequence ID" value="MBT0959937.1"/>
    <property type="molecule type" value="Genomic_DNA"/>
</dbReference>
<gene>
    <name evidence="8" type="ORF">I8J34_02015</name>
</gene>
<dbReference type="InterPro" id="IPR006127">
    <property type="entry name" value="ZnuA-like"/>
</dbReference>
<dbReference type="InterPro" id="IPR050492">
    <property type="entry name" value="Bact_metal-bind_prot9"/>
</dbReference>
<keyword evidence="4" id="KW-0479">Metal-binding</keyword>
<name>A0A944D7G3_DENI1</name>
<comment type="subcellular location">
    <subcellularLocation>
        <location evidence="1">Cell envelope</location>
    </subcellularLocation>
</comment>
<evidence type="ECO:0000313" key="8">
    <source>
        <dbReference type="EMBL" id="MBT0959937.1"/>
    </source>
</evidence>
<comment type="caution">
    <text evidence="8">The sequence shown here is derived from an EMBL/GenBank/DDBJ whole genome shotgun (WGS) entry which is preliminary data.</text>
</comment>
<dbReference type="SUPFAM" id="SSF53807">
    <property type="entry name" value="Helical backbone' metal receptor"/>
    <property type="match status" value="1"/>
</dbReference>
<dbReference type="InterPro" id="IPR006129">
    <property type="entry name" value="AdhesinB"/>
</dbReference>
<evidence type="ECO:0000256" key="7">
    <source>
        <dbReference type="SAM" id="SignalP"/>
    </source>
</evidence>
<evidence type="ECO:0000256" key="5">
    <source>
        <dbReference type="ARBA" id="ARBA00022729"/>
    </source>
</evidence>
<dbReference type="Proteomes" id="UP000694660">
    <property type="component" value="Unassembled WGS sequence"/>
</dbReference>
<dbReference type="GO" id="GO:0030313">
    <property type="term" value="C:cell envelope"/>
    <property type="evidence" value="ECO:0007669"/>
    <property type="project" value="UniProtKB-SubCell"/>
</dbReference>
<dbReference type="Pfam" id="PF01297">
    <property type="entry name" value="ZnuA"/>
    <property type="match status" value="1"/>
</dbReference>
<dbReference type="GO" id="GO:0007155">
    <property type="term" value="P:cell adhesion"/>
    <property type="evidence" value="ECO:0007669"/>
    <property type="project" value="InterPro"/>
</dbReference>
<dbReference type="GO" id="GO:0030001">
    <property type="term" value="P:metal ion transport"/>
    <property type="evidence" value="ECO:0007669"/>
    <property type="project" value="InterPro"/>
</dbReference>
<feature type="signal peptide" evidence="7">
    <location>
        <begin position="1"/>
        <end position="20"/>
    </location>
</feature>
<evidence type="ECO:0000256" key="6">
    <source>
        <dbReference type="RuleBase" id="RU003512"/>
    </source>
</evidence>
<dbReference type="AlphaFoldDB" id="A0A944D7G3"/>
<organism evidence="8 9">
    <name type="scientific">Denitromonas iodatirespirans</name>
    <dbReference type="NCBI Taxonomy" id="2795389"/>
    <lineage>
        <taxon>Bacteria</taxon>
        <taxon>Pseudomonadati</taxon>
        <taxon>Pseudomonadota</taxon>
        <taxon>Betaproteobacteria</taxon>
        <taxon>Rhodocyclales</taxon>
        <taxon>Zoogloeaceae</taxon>
        <taxon>Denitromonas</taxon>
    </lineage>
</organism>
<evidence type="ECO:0000313" key="9">
    <source>
        <dbReference type="Proteomes" id="UP000694660"/>
    </source>
</evidence>